<dbReference type="AlphaFoldDB" id="W0R901"/>
<dbReference type="InterPro" id="IPR054585">
    <property type="entry name" value="NDH2-like_C"/>
</dbReference>
<accession>W0R901</accession>
<evidence type="ECO:0000256" key="5">
    <source>
        <dbReference type="ARBA" id="ARBA00022946"/>
    </source>
</evidence>
<dbReference type="PATRIC" id="fig|861299.3.peg.58"/>
<evidence type="ECO:0000256" key="1">
    <source>
        <dbReference type="ARBA" id="ARBA00005272"/>
    </source>
</evidence>
<feature type="domain" description="External alternative NADH-ubiquinone oxidoreductase-like C-terminal" evidence="12">
    <location>
        <begin position="368"/>
        <end position="419"/>
    </location>
</feature>
<keyword evidence="10" id="KW-0812">Transmembrane</keyword>
<keyword evidence="4" id="KW-0274">FAD</keyword>
<feature type="domain" description="FAD/NAD(P)-binding" evidence="11">
    <location>
        <begin position="28"/>
        <end position="344"/>
    </location>
</feature>
<evidence type="ECO:0000256" key="2">
    <source>
        <dbReference type="ARBA" id="ARBA00012637"/>
    </source>
</evidence>
<dbReference type="EC" id="1.6.5.9" evidence="2"/>
<evidence type="ECO:0000256" key="6">
    <source>
        <dbReference type="ARBA" id="ARBA00023002"/>
    </source>
</evidence>
<dbReference type="InParanoid" id="W0R901"/>
<dbReference type="InterPro" id="IPR023753">
    <property type="entry name" value="FAD/NAD-binding_dom"/>
</dbReference>
<dbReference type="GO" id="GO:0050136">
    <property type="term" value="F:NADH dehydrogenase (quinone) (non-electrogenic) activity"/>
    <property type="evidence" value="ECO:0007669"/>
    <property type="project" value="UniProtKB-EC"/>
</dbReference>
<comment type="similarity">
    <text evidence="1">Belongs to the NADH dehydrogenase family.</text>
</comment>
<dbReference type="PRINTS" id="PR00411">
    <property type="entry name" value="PNDRDTASEI"/>
</dbReference>
<feature type="transmembrane region" description="Helical" evidence="10">
    <location>
        <begin position="391"/>
        <end position="408"/>
    </location>
</feature>
<evidence type="ECO:0000256" key="8">
    <source>
        <dbReference type="ARBA" id="ARBA00047599"/>
    </source>
</evidence>
<evidence type="ECO:0000256" key="3">
    <source>
        <dbReference type="ARBA" id="ARBA00022630"/>
    </source>
</evidence>
<keyword evidence="5" id="KW-0809">Transit peptide</keyword>
<dbReference type="Pfam" id="PF07992">
    <property type="entry name" value="Pyr_redox_2"/>
    <property type="match status" value="1"/>
</dbReference>
<feature type="region of interest" description="Disordered" evidence="9">
    <location>
        <begin position="1"/>
        <end position="20"/>
    </location>
</feature>
<feature type="compositionally biased region" description="Polar residues" evidence="9">
    <location>
        <begin position="1"/>
        <end position="15"/>
    </location>
</feature>
<dbReference type="FunCoup" id="W0R901">
    <property type="interactions" value="260"/>
</dbReference>
<keyword evidence="7" id="KW-0520">NAD</keyword>
<dbReference type="STRING" id="861299.J421_0062"/>
<evidence type="ECO:0000313" key="14">
    <source>
        <dbReference type="Proteomes" id="UP000019151"/>
    </source>
</evidence>
<gene>
    <name evidence="13" type="ORF">J421_0062</name>
</gene>
<evidence type="ECO:0000259" key="11">
    <source>
        <dbReference type="Pfam" id="PF07992"/>
    </source>
</evidence>
<keyword evidence="14" id="KW-1185">Reference proteome</keyword>
<evidence type="ECO:0000259" key="12">
    <source>
        <dbReference type="Pfam" id="PF22366"/>
    </source>
</evidence>
<dbReference type="Proteomes" id="UP000019151">
    <property type="component" value="Chromosome"/>
</dbReference>
<keyword evidence="10" id="KW-1133">Transmembrane helix</keyword>
<protein>
    <recommendedName>
        <fullName evidence="2">NADH:ubiquinone reductase (non-electrogenic)</fullName>
        <ecNumber evidence="2">1.6.5.9</ecNumber>
    </recommendedName>
</protein>
<dbReference type="InterPro" id="IPR036188">
    <property type="entry name" value="FAD/NAD-bd_sf"/>
</dbReference>
<dbReference type="PANTHER" id="PTHR43706">
    <property type="entry name" value="NADH DEHYDROGENASE"/>
    <property type="match status" value="1"/>
</dbReference>
<dbReference type="PRINTS" id="PR00368">
    <property type="entry name" value="FADPNR"/>
</dbReference>
<comment type="catalytic activity">
    <reaction evidence="8">
        <text>a quinone + NADH + H(+) = a quinol + NAD(+)</text>
        <dbReference type="Rhea" id="RHEA:46160"/>
        <dbReference type="ChEBI" id="CHEBI:15378"/>
        <dbReference type="ChEBI" id="CHEBI:24646"/>
        <dbReference type="ChEBI" id="CHEBI:57540"/>
        <dbReference type="ChEBI" id="CHEBI:57945"/>
        <dbReference type="ChEBI" id="CHEBI:132124"/>
        <dbReference type="EC" id="1.6.5.9"/>
    </reaction>
</comment>
<keyword evidence="10" id="KW-0472">Membrane</keyword>
<evidence type="ECO:0000256" key="7">
    <source>
        <dbReference type="ARBA" id="ARBA00023027"/>
    </source>
</evidence>
<organism evidence="13 14">
    <name type="scientific">Gemmatirosa kalamazoonensis</name>
    <dbReference type="NCBI Taxonomy" id="861299"/>
    <lineage>
        <taxon>Bacteria</taxon>
        <taxon>Pseudomonadati</taxon>
        <taxon>Gemmatimonadota</taxon>
        <taxon>Gemmatimonadia</taxon>
        <taxon>Gemmatimonadales</taxon>
        <taxon>Gemmatimonadaceae</taxon>
        <taxon>Gemmatirosa</taxon>
    </lineage>
</organism>
<sequence>MPNASVAQTTSTSGVVSRPIAGRTGRPHVVIVGGGFGGLTAARALKHADVDVTIVDRVNHHLFQPLLYQVATAVLAPSDITVPIRWVLRRQRNALVLMAEAREIDVERRIVYLDDERRELPYDYLIVAAGARHSYFGHDDWEDTAPGLKSIADAYEMRRRFLMSFELAEKADDPAVRLQYQTFVIVGGGPTGVELVGMIPDTARGFCKDFRRIDASRTRVILIEGGPRLLAAFPESLSARAKRDLEGLGVEVRLGSVVTRVEPDGVYIGDEHIATRTVFWAAGNAASPLGRMLGAPVDRAGRVHVDPDLSIPGHPEVFAVGDLAAYVDRGAPVPGVAPAANQMGAHAAKQIVATLRGEPRAPFRYFNKGDLATIGRHRAVARFGKLELKGWLAWWFWLFVHLLYLVGFRNRVSVLLQWGYAYFTYQRGVRLISGEMTRQRRFGAPADRPAASPPVPGWK</sequence>
<evidence type="ECO:0000256" key="4">
    <source>
        <dbReference type="ARBA" id="ARBA00022827"/>
    </source>
</evidence>
<dbReference type="eggNOG" id="COG1252">
    <property type="taxonomic scope" value="Bacteria"/>
</dbReference>
<dbReference type="HOGENOM" id="CLU_021377_7_1_0"/>
<evidence type="ECO:0000313" key="13">
    <source>
        <dbReference type="EMBL" id="AHG87599.1"/>
    </source>
</evidence>
<dbReference type="InterPro" id="IPR045024">
    <property type="entry name" value="NDH-2"/>
</dbReference>
<dbReference type="Pfam" id="PF22366">
    <property type="entry name" value="NDH2_C"/>
    <property type="match status" value="1"/>
</dbReference>
<evidence type="ECO:0000256" key="9">
    <source>
        <dbReference type="SAM" id="MobiDB-lite"/>
    </source>
</evidence>
<dbReference type="EMBL" id="CP007128">
    <property type="protein sequence ID" value="AHG87599.1"/>
    <property type="molecule type" value="Genomic_DNA"/>
</dbReference>
<evidence type="ECO:0000256" key="10">
    <source>
        <dbReference type="SAM" id="Phobius"/>
    </source>
</evidence>
<keyword evidence="3" id="KW-0285">Flavoprotein</keyword>
<keyword evidence="6" id="KW-0560">Oxidoreductase</keyword>
<dbReference type="Gene3D" id="3.50.50.100">
    <property type="match status" value="1"/>
</dbReference>
<dbReference type="PANTHER" id="PTHR43706:SF47">
    <property type="entry name" value="EXTERNAL NADH-UBIQUINONE OXIDOREDUCTASE 1, MITOCHONDRIAL-RELATED"/>
    <property type="match status" value="1"/>
</dbReference>
<name>W0R901_9BACT</name>
<reference evidence="13 14" key="1">
    <citation type="journal article" date="2014" name="Genome Announc.">
        <title>Genome Sequence and Methylome of Soil Bacterium Gemmatirosa kalamazoonensis KBS708T, a Member of the Rarely Cultivated Gemmatimonadetes Phylum.</title>
        <authorList>
            <person name="Debruyn J.M."/>
            <person name="Radosevich M."/>
            <person name="Wommack K.E."/>
            <person name="Polson S.W."/>
            <person name="Hauser L.J."/>
            <person name="Fawaz M.N."/>
            <person name="Korlach J."/>
            <person name="Tsai Y.C."/>
        </authorList>
    </citation>
    <scope>NUCLEOTIDE SEQUENCE [LARGE SCALE GENOMIC DNA]</scope>
    <source>
        <strain evidence="13 14">KBS708</strain>
    </source>
</reference>
<proteinExistence type="inferred from homology"/>
<dbReference type="KEGG" id="gba:J421_0062"/>
<dbReference type="SUPFAM" id="SSF51905">
    <property type="entry name" value="FAD/NAD(P)-binding domain"/>
    <property type="match status" value="1"/>
</dbReference>